<keyword evidence="4" id="KW-0503">Monooxygenase</keyword>
<dbReference type="InParanoid" id="A0A1Q3DG01"/>
<dbReference type="PANTHER" id="PTHR47951:SF7">
    <property type="entry name" value="FLAVONOID 3',5'-HYDROXYLASE-LIKE ISOFORM X1"/>
    <property type="match status" value="1"/>
</dbReference>
<reference evidence="6" key="1">
    <citation type="submission" date="2016-04" db="EMBL/GenBank/DDBJ databases">
        <title>Cephalotus genome sequencing.</title>
        <authorList>
            <person name="Fukushima K."/>
            <person name="Hasebe M."/>
            <person name="Fang X."/>
        </authorList>
    </citation>
    <scope>NUCLEOTIDE SEQUENCE [LARGE SCALE GENOMIC DNA]</scope>
    <source>
        <strain evidence="6">cv. St1</strain>
    </source>
</reference>
<gene>
    <name evidence="5" type="ORF">CFOL_v3_34812</name>
</gene>
<keyword evidence="6" id="KW-1185">Reference proteome</keyword>
<dbReference type="PROSITE" id="PS00086">
    <property type="entry name" value="CYTOCHROME_P450"/>
    <property type="match status" value="1"/>
</dbReference>
<dbReference type="GO" id="GO:0004497">
    <property type="term" value="F:monooxygenase activity"/>
    <property type="evidence" value="ECO:0007669"/>
    <property type="project" value="UniProtKB-KW"/>
</dbReference>
<evidence type="ECO:0000256" key="4">
    <source>
        <dbReference type="RuleBase" id="RU000461"/>
    </source>
</evidence>
<sequence length="144" mass="16398">MAKLIQHPKVMEKVHEELTEVVRLNNIVEEFHSPKLRNLDVVVKETLRLHPPFPLLVSRCPNTSCTVGGYTIPKGTTVHLNIGAMHREPDLWGNPLEFRSERFLNIDYRGNNLQYLPFGSGRRICAGIPLAEKMLMHVVASLLH</sequence>
<comment type="cofactor">
    <cofactor evidence="3">
        <name>heme</name>
        <dbReference type="ChEBI" id="CHEBI:30413"/>
    </cofactor>
</comment>
<dbReference type="EMBL" id="BDDD01007414">
    <property type="protein sequence ID" value="GAV91417.1"/>
    <property type="molecule type" value="Genomic_DNA"/>
</dbReference>
<dbReference type="Gene3D" id="1.10.630.10">
    <property type="entry name" value="Cytochrome P450"/>
    <property type="match status" value="1"/>
</dbReference>
<dbReference type="InterPro" id="IPR017972">
    <property type="entry name" value="Cyt_P450_CS"/>
</dbReference>
<comment type="caution">
    <text evidence="5">The sequence shown here is derived from an EMBL/GenBank/DDBJ whole genome shotgun (WGS) entry which is preliminary data.</text>
</comment>
<dbReference type="GO" id="GO:0016705">
    <property type="term" value="F:oxidoreductase activity, acting on paired donors, with incorporation or reduction of molecular oxygen"/>
    <property type="evidence" value="ECO:0007669"/>
    <property type="project" value="InterPro"/>
</dbReference>
<dbReference type="Pfam" id="PF00067">
    <property type="entry name" value="p450"/>
    <property type="match status" value="1"/>
</dbReference>
<dbReference type="PANTHER" id="PTHR47951">
    <property type="entry name" value="OS08G0547900 PROTEIN"/>
    <property type="match status" value="1"/>
</dbReference>
<comment type="similarity">
    <text evidence="4">Belongs to the cytochrome P450 family.</text>
</comment>
<dbReference type="PRINTS" id="PR00465">
    <property type="entry name" value="EP450IV"/>
</dbReference>
<keyword evidence="3 4" id="KW-0349">Heme</keyword>
<dbReference type="GO" id="GO:0005506">
    <property type="term" value="F:iron ion binding"/>
    <property type="evidence" value="ECO:0007669"/>
    <property type="project" value="InterPro"/>
</dbReference>
<name>A0A1Q3DG01_CEPFO</name>
<dbReference type="SUPFAM" id="SSF48264">
    <property type="entry name" value="Cytochrome P450"/>
    <property type="match status" value="1"/>
</dbReference>
<proteinExistence type="inferred from homology"/>
<dbReference type="InterPro" id="IPR036396">
    <property type="entry name" value="Cyt_P450_sf"/>
</dbReference>
<keyword evidence="4" id="KW-0560">Oxidoreductase</keyword>
<dbReference type="GO" id="GO:0020037">
    <property type="term" value="F:heme binding"/>
    <property type="evidence" value="ECO:0007669"/>
    <property type="project" value="InterPro"/>
</dbReference>
<feature type="binding site" description="axial binding residue" evidence="3">
    <location>
        <position position="125"/>
    </location>
    <ligand>
        <name>heme</name>
        <dbReference type="ChEBI" id="CHEBI:30413"/>
    </ligand>
    <ligandPart>
        <name>Fe</name>
        <dbReference type="ChEBI" id="CHEBI:18248"/>
    </ligandPart>
</feature>
<dbReference type="AlphaFoldDB" id="A0A1Q3DG01"/>
<protein>
    <submittedName>
        <fullName evidence="5">p450 domain-containing protein</fullName>
    </submittedName>
</protein>
<dbReference type="InterPro" id="IPR002403">
    <property type="entry name" value="Cyt_P450_E_grp-IV"/>
</dbReference>
<evidence type="ECO:0000313" key="6">
    <source>
        <dbReference type="Proteomes" id="UP000187406"/>
    </source>
</evidence>
<organism evidence="5 6">
    <name type="scientific">Cephalotus follicularis</name>
    <name type="common">Albany pitcher plant</name>
    <dbReference type="NCBI Taxonomy" id="3775"/>
    <lineage>
        <taxon>Eukaryota</taxon>
        <taxon>Viridiplantae</taxon>
        <taxon>Streptophyta</taxon>
        <taxon>Embryophyta</taxon>
        <taxon>Tracheophyta</taxon>
        <taxon>Spermatophyta</taxon>
        <taxon>Magnoliopsida</taxon>
        <taxon>eudicotyledons</taxon>
        <taxon>Gunneridae</taxon>
        <taxon>Pentapetalae</taxon>
        <taxon>rosids</taxon>
        <taxon>fabids</taxon>
        <taxon>Oxalidales</taxon>
        <taxon>Cephalotaceae</taxon>
        <taxon>Cephalotus</taxon>
    </lineage>
</organism>
<evidence type="ECO:0000256" key="3">
    <source>
        <dbReference type="PIRSR" id="PIRSR602403-1"/>
    </source>
</evidence>
<dbReference type="STRING" id="3775.A0A1Q3DG01"/>
<evidence type="ECO:0000256" key="1">
    <source>
        <dbReference type="ARBA" id="ARBA00022723"/>
    </source>
</evidence>
<keyword evidence="2 3" id="KW-0408">Iron</keyword>
<evidence type="ECO:0000256" key="2">
    <source>
        <dbReference type="ARBA" id="ARBA00023004"/>
    </source>
</evidence>
<dbReference type="InterPro" id="IPR001128">
    <property type="entry name" value="Cyt_P450"/>
</dbReference>
<dbReference type="OrthoDB" id="6764281at2759"/>
<dbReference type="Proteomes" id="UP000187406">
    <property type="component" value="Unassembled WGS sequence"/>
</dbReference>
<evidence type="ECO:0000313" key="5">
    <source>
        <dbReference type="EMBL" id="GAV91417.1"/>
    </source>
</evidence>
<accession>A0A1Q3DG01</accession>
<dbReference type="PRINTS" id="PR00385">
    <property type="entry name" value="P450"/>
</dbReference>
<keyword evidence="1 3" id="KW-0479">Metal-binding</keyword>